<feature type="region of interest" description="Disordered" evidence="1">
    <location>
        <begin position="1517"/>
        <end position="1545"/>
    </location>
</feature>
<feature type="compositionally biased region" description="Basic residues" evidence="1">
    <location>
        <begin position="2524"/>
        <end position="2534"/>
    </location>
</feature>
<feature type="compositionally biased region" description="Pro residues" evidence="1">
    <location>
        <begin position="1426"/>
        <end position="1435"/>
    </location>
</feature>
<dbReference type="OrthoDB" id="1350766at2759"/>
<organism evidence="2 3">
    <name type="scientific">Carnegiea gigantea</name>
    <dbReference type="NCBI Taxonomy" id="171969"/>
    <lineage>
        <taxon>Eukaryota</taxon>
        <taxon>Viridiplantae</taxon>
        <taxon>Streptophyta</taxon>
        <taxon>Embryophyta</taxon>
        <taxon>Tracheophyta</taxon>
        <taxon>Spermatophyta</taxon>
        <taxon>Magnoliopsida</taxon>
        <taxon>eudicotyledons</taxon>
        <taxon>Gunneridae</taxon>
        <taxon>Pentapetalae</taxon>
        <taxon>Caryophyllales</taxon>
        <taxon>Cactineae</taxon>
        <taxon>Cactaceae</taxon>
        <taxon>Cactoideae</taxon>
        <taxon>Echinocereeae</taxon>
        <taxon>Carnegiea</taxon>
    </lineage>
</organism>
<feature type="region of interest" description="Disordered" evidence="1">
    <location>
        <begin position="2273"/>
        <end position="2404"/>
    </location>
</feature>
<feature type="region of interest" description="Disordered" evidence="1">
    <location>
        <begin position="2175"/>
        <end position="2200"/>
    </location>
</feature>
<proteinExistence type="predicted"/>
<feature type="region of interest" description="Disordered" evidence="1">
    <location>
        <begin position="2089"/>
        <end position="2115"/>
    </location>
</feature>
<feature type="compositionally biased region" description="Basic and acidic residues" evidence="1">
    <location>
        <begin position="311"/>
        <end position="322"/>
    </location>
</feature>
<feature type="compositionally biased region" description="Basic and acidic residues" evidence="1">
    <location>
        <begin position="785"/>
        <end position="808"/>
    </location>
</feature>
<evidence type="ECO:0000256" key="1">
    <source>
        <dbReference type="SAM" id="MobiDB-lite"/>
    </source>
</evidence>
<dbReference type="Proteomes" id="UP001153076">
    <property type="component" value="Unassembled WGS sequence"/>
</dbReference>
<feature type="compositionally biased region" description="Basic and acidic residues" evidence="1">
    <location>
        <begin position="140"/>
        <end position="154"/>
    </location>
</feature>
<feature type="region of interest" description="Disordered" evidence="1">
    <location>
        <begin position="770"/>
        <end position="841"/>
    </location>
</feature>
<feature type="region of interest" description="Disordered" evidence="1">
    <location>
        <begin position="1117"/>
        <end position="1148"/>
    </location>
</feature>
<feature type="region of interest" description="Disordered" evidence="1">
    <location>
        <begin position="2505"/>
        <end position="2534"/>
    </location>
</feature>
<name>A0A9Q1JX03_9CARY</name>
<evidence type="ECO:0000313" key="2">
    <source>
        <dbReference type="EMBL" id="KAJ8432453.1"/>
    </source>
</evidence>
<accession>A0A9Q1JX03</accession>
<evidence type="ECO:0000313" key="3">
    <source>
        <dbReference type="Proteomes" id="UP001153076"/>
    </source>
</evidence>
<feature type="compositionally biased region" description="Basic and acidic residues" evidence="1">
    <location>
        <begin position="2098"/>
        <end position="2115"/>
    </location>
</feature>
<feature type="compositionally biased region" description="Polar residues" evidence="1">
    <location>
        <begin position="1437"/>
        <end position="1447"/>
    </location>
</feature>
<feature type="compositionally biased region" description="Polar residues" evidence="1">
    <location>
        <begin position="2331"/>
        <end position="2342"/>
    </location>
</feature>
<feature type="compositionally biased region" description="Basic and acidic residues" evidence="1">
    <location>
        <begin position="2505"/>
        <end position="2523"/>
    </location>
</feature>
<protein>
    <submittedName>
        <fullName evidence="2">Uncharacterized protein</fullName>
    </submittedName>
</protein>
<dbReference type="PANTHER" id="PTHR34536:SF6">
    <property type="entry name" value="DENTIN SIALOPHOSPHOPROTEIN-LIKE PROTEIN"/>
    <property type="match status" value="1"/>
</dbReference>
<dbReference type="EMBL" id="JAKOGI010000606">
    <property type="protein sequence ID" value="KAJ8432453.1"/>
    <property type="molecule type" value="Genomic_DNA"/>
</dbReference>
<reference evidence="2" key="1">
    <citation type="submission" date="2022-04" db="EMBL/GenBank/DDBJ databases">
        <title>Carnegiea gigantea Genome sequencing and assembly v2.</title>
        <authorList>
            <person name="Copetti D."/>
            <person name="Sanderson M.J."/>
            <person name="Burquez A."/>
            <person name="Wojciechowski M.F."/>
        </authorList>
    </citation>
    <scope>NUCLEOTIDE SEQUENCE</scope>
    <source>
        <strain evidence="2">SGP5-SGP5p</strain>
        <tissue evidence="2">Aerial part</tissue>
    </source>
</reference>
<feature type="region of interest" description="Disordered" evidence="1">
    <location>
        <begin position="1422"/>
        <end position="1453"/>
    </location>
</feature>
<dbReference type="PANTHER" id="PTHR34536">
    <property type="entry name" value="DENTIN SIALOPHOSPHOPROTEIN-LIKE PROTEIN"/>
    <property type="match status" value="1"/>
</dbReference>
<feature type="region of interest" description="Disordered" evidence="1">
    <location>
        <begin position="858"/>
        <end position="891"/>
    </location>
</feature>
<comment type="caution">
    <text evidence="2">The sequence shown here is derived from an EMBL/GenBank/DDBJ whole genome shotgun (WGS) entry which is preliminary data.</text>
</comment>
<sequence>MRGEASLAASSPPQRQGLGSFLNGRGSSSILMLRTFGLELTSLVNSDPAWKVPKGSRSASRRARNIARESLKNCTGLINRSSKSSNMPLSGSEKRGAAMLDCRFSEQAEHVPIKKRRFLLRSSPSPPPPPPIVFSQHTETGSHTKSDDASNKHVDVKSVASDINSSKIINNSIGLKDEISEEAHTSFSDGEDFSGISILAAAACSSSLGRDFRDTKDGLVFEESSAQGQAHEVSSITDAQLSTSGILKEDIPNFSGMPTVGTLSCEGIEPVGEPVSISATVNSSQNVIAGKSAGDTSLKVDPSTVSGDVSCSKDEERVGSQKQCSRDDRFHWDLNVIMDAWEDPFESSVDQNDVPLSASQDVGKNSHDDNMEDLKVHDLQFKLASACVEQDSVIPDESRTLDNQHLEENKLNLDISNCNHVVQPTSLDEKPTLSDCNKNLDIVSEDSKFMCHSRITKPTNGSVDNALDPATHPPASGTINERDDVCVRSLKLNVGEHPKGRPKLEGLNLSISGSHCMLANVKSSCVSDDTQPSLCVSSSSDILMEVKPDLAILGSMKTSQELRYNKNAVAENGGFKTSEVLEQPHVTTSGNNLSHSSMCVEATNPSATKCEVLPASDAKEQDFGNSIGENLACTDDTTVKVSDTSSLSKETCAASHDSCRANLDRSSHCLGKVASCPFSVVGSDATIELQEAYDSQYEDGEVREPNEHHWEGYDVADREVEHVDYESDEMGACTINPTGSLVSETGQVEDRENWGSLEEAIVASSAGSVDYDVGGEATKPVENYGPHDEENKVKLNPKSEEKIKESVSKELLAGRSSSSDMDIGASDDEGGKDTLGNHADGLEDSKCAEIKVESKPFRRGLQSRIEGPVAHDTSSREERQNRMESRYEESSSMRSFERTRYSFHNQTRGRLADGWDDFADNRRGFRRHYSPIMHRHSRLDDDANMERDDISYIDVQGDVPYSHQFLPKSRSGGDEDDCAGLHSRCRPNRTFSPGRPSTFGRGRSIRYGSLVENTAGRGRYNGPSPDDSFQSSLKYRRPLSRRERSFSPFGGRGHSNAHHSRGKSPSQSRSRSPIMWNSPRGRTGAGTGGSTFVRHRSRSPNFVSEVRMQRLRSAHHEAGFGPDDAVGFRSIPRNRGSPPHGRWNSSGKEEMGHFREFGYKHRTSGLERSPGRIRVRGDRAGVYDPPRNLKPDGYYRISEDASSRGLRYEENYEGRRKHYGLPRRFRGEQQDIDDSFHLAKGMRDNMAGRLHQDIDDSFHLAKGMRDRDASDFQGRGLRGMDNRISDLPRRFRGEQHSFIVYSFIPLLPVLLDFFIHRLLADVSFNGRGSSLTLMLRTFGLELTSLVNSDPAWKVPKGSRSVSKRGRKTVCESLKNCTGLINRSSESSNMPVSGSEKHGASMVDCRFSEKAEHIPIKKRRFLLRSSPSPPPLPPPSVIFSQCTETGSHTKSHDASENCADVESAVSDINSNQIIDNTVSLKDKKSEEANKSFDEGEDFSGISILAAAACSSSLGRDCSDTKDGLVAEESSPQGQAREISPVLDTHLPTSEILKEDLPNSSEMPTGGVLSCAGPEPVGELVSISTSVNSSQNVAAGKGAEDNSLKVDPLTVSGDASCSKDEEILGSQKQCFRDDRFHWDLNVMMDAWEEPFEPPVEQNDIPPNTSQDTGISRHDDNIENLKVHDLQFRLASTCVAQDCVLPGVPKTLGNQSLEENKLNLDISSCDHVVQPANLDEKHLLSDCNKNLKIASEDSKFMCHDRITKPSDRSFITALDPASHPSASGTTNEDDDVCAKSLKLNDDEHPKARPNLESLTLSTSGSHCMLENVKSSSASDLMQQSLCVSSSSAIWPDSSILGSMKTCQELWYDNGAVAESGGIKTAEALEQPQVASGRGDVSHSSMCVKGPNSLSTKCEVLAALDVKEQDFGFSKGENDTIVKVSENYSLSKETCEASHDSCGANLDKSSNCLGKVDAAQAVNHNDDSHVCCHPNSAVGTVAKIELHEAYDSQYEDGEVREPNEHPWKGYDVLDREVEHVDYESDDMGACTVTTTGYLVSESDQVVDRENCGPEEAAIVSAGVCNVDNEVNVEAGKPVEDCGPYEEENRVKSNPHSEEKMKESVSKELLAGRSSSSDMDIVVSDDDGRKERLANIADGPVDSKCAEIRVESKPFRRALQSRIEGPVAHDTSSREERLNRMESRYEESSSMRSFERTRYSFHNQASGRQADGWDGFSDNRRGFRRHYSPIMHRHSRLDDDASMERDDLGCAGVQDDVSYSHQFLPKSRSGGNEDDCAGLHSRCRPNRTFSPGRPSTFGRGRSVRYGSLVENGAGRGRYNGPSSGDSFQSSLKYRRPLSQRERSFSPFGGRGHSNTHHSRGKSPSQSRSRSPIMWNSPRGRTGAGSGGSSFVRHRIRSPNFGTDVRMQRLRSAHHQPGFGPDDVVGFRSIPRNRGSPPHGRWNSAGKEEVGHFGDFGYKQRSAGLERSPGRIRLRGDRAGIFDLPRDLKSDGCYRISDDASSRGPRYEENYDSRRKHYGPLRPARRSYEDNMAGRLHQDIGDGFTVSRSIRDRDVSDFQGRGLRGMDDRINDLPRRFRGEQRQFMCGQDGRFNSNSKQFGVDIMDSSRNLKSEEQYRSSHAGRFTDMDGVNRGCRYGNFDRRKPYDPPNVMKRCDTDGLEMRLNQNLDEKFQDASDFCGRPMRSFDGRIGSLSTRLREDKDSAGCGQEKKLEDNLQVECKYAIGGPLAIGARRNAASYKSTLRLGRCD</sequence>
<feature type="region of interest" description="Disordered" evidence="1">
    <location>
        <begin position="119"/>
        <end position="154"/>
    </location>
</feature>
<feature type="compositionally biased region" description="Basic and acidic residues" evidence="1">
    <location>
        <begin position="873"/>
        <end position="891"/>
    </location>
</feature>
<feature type="region of interest" description="Disordered" evidence="1">
    <location>
        <begin position="1"/>
        <end position="21"/>
    </location>
</feature>
<keyword evidence="3" id="KW-1185">Reference proteome</keyword>
<feature type="region of interest" description="Disordered" evidence="1">
    <location>
        <begin position="293"/>
        <end position="322"/>
    </location>
</feature>
<feature type="region of interest" description="Disordered" evidence="1">
    <location>
        <begin position="963"/>
        <end position="1095"/>
    </location>
</feature>
<gene>
    <name evidence="2" type="ORF">Cgig2_027750</name>
</gene>
<feature type="compositionally biased region" description="Basic and acidic residues" evidence="1">
    <location>
        <begin position="2182"/>
        <end position="2200"/>
    </location>
</feature>